<protein>
    <submittedName>
        <fullName evidence="2">CLUMA_CG016245, isoform A</fullName>
    </submittedName>
</protein>
<reference evidence="2 3" key="1">
    <citation type="submission" date="2015-04" db="EMBL/GenBank/DDBJ databases">
        <authorList>
            <person name="Syromyatnikov M.Y."/>
            <person name="Popov V.N."/>
        </authorList>
    </citation>
    <scope>NUCLEOTIDE SEQUENCE [LARGE SCALE GENOMIC DNA]</scope>
</reference>
<dbReference type="Proteomes" id="UP000183832">
    <property type="component" value="Unassembled WGS sequence"/>
</dbReference>
<dbReference type="AlphaFoldDB" id="A0A1J1IXW4"/>
<gene>
    <name evidence="2" type="ORF">CLUMA_CG016245</name>
</gene>
<proteinExistence type="predicted"/>
<keyword evidence="1" id="KW-1133">Transmembrane helix</keyword>
<sequence length="54" mass="6500">MTKIFYKTNMLIRIFQQLTSHPNQFLTFTLILLLLNILKTLDGFFFVIIIYTEE</sequence>
<evidence type="ECO:0000313" key="3">
    <source>
        <dbReference type="Proteomes" id="UP000183832"/>
    </source>
</evidence>
<keyword evidence="1" id="KW-0812">Transmembrane</keyword>
<accession>A0A1J1IXW4</accession>
<dbReference type="EMBL" id="CVRI01000059">
    <property type="protein sequence ID" value="CRL03401.1"/>
    <property type="molecule type" value="Genomic_DNA"/>
</dbReference>
<organism evidence="2 3">
    <name type="scientific">Clunio marinus</name>
    <dbReference type="NCBI Taxonomy" id="568069"/>
    <lineage>
        <taxon>Eukaryota</taxon>
        <taxon>Metazoa</taxon>
        <taxon>Ecdysozoa</taxon>
        <taxon>Arthropoda</taxon>
        <taxon>Hexapoda</taxon>
        <taxon>Insecta</taxon>
        <taxon>Pterygota</taxon>
        <taxon>Neoptera</taxon>
        <taxon>Endopterygota</taxon>
        <taxon>Diptera</taxon>
        <taxon>Nematocera</taxon>
        <taxon>Chironomoidea</taxon>
        <taxon>Chironomidae</taxon>
        <taxon>Clunio</taxon>
    </lineage>
</organism>
<keyword evidence="3" id="KW-1185">Reference proteome</keyword>
<keyword evidence="1" id="KW-0472">Membrane</keyword>
<evidence type="ECO:0000313" key="2">
    <source>
        <dbReference type="EMBL" id="CRL03401.1"/>
    </source>
</evidence>
<feature type="transmembrane region" description="Helical" evidence="1">
    <location>
        <begin position="25"/>
        <end position="51"/>
    </location>
</feature>
<evidence type="ECO:0000256" key="1">
    <source>
        <dbReference type="SAM" id="Phobius"/>
    </source>
</evidence>
<name>A0A1J1IXW4_9DIPT</name>